<comment type="caution">
    <text evidence="2">The sequence shown here is derived from an EMBL/GenBank/DDBJ whole genome shotgun (WGS) entry which is preliminary data.</text>
</comment>
<dbReference type="RefSeq" id="WP_200787041.1">
    <property type="nucleotide sequence ID" value="NZ_JAEDAO010000001.1"/>
</dbReference>
<gene>
    <name evidence="2" type="ORF">I8E28_05755</name>
</gene>
<reference evidence="2" key="1">
    <citation type="submission" date="2020-12" db="EMBL/GenBank/DDBJ databases">
        <title>Ramlibacter sp. nov., isolated from a freshwater alga, Cryptomonas.</title>
        <authorList>
            <person name="Kim H.M."/>
            <person name="Jeon C.O."/>
        </authorList>
    </citation>
    <scope>NUCLEOTIDE SEQUENCE</scope>
    <source>
        <strain evidence="2">CrO1</strain>
    </source>
</reference>
<organism evidence="2 3">
    <name type="scientific">Ramlibacter algicola</name>
    <dbReference type="NCBI Taxonomy" id="2795217"/>
    <lineage>
        <taxon>Bacteria</taxon>
        <taxon>Pseudomonadati</taxon>
        <taxon>Pseudomonadota</taxon>
        <taxon>Betaproteobacteria</taxon>
        <taxon>Burkholderiales</taxon>
        <taxon>Comamonadaceae</taxon>
        <taxon>Ramlibacter</taxon>
    </lineage>
</organism>
<keyword evidence="1" id="KW-0472">Membrane</keyword>
<evidence type="ECO:0000313" key="3">
    <source>
        <dbReference type="Proteomes" id="UP000617041"/>
    </source>
</evidence>
<keyword evidence="3" id="KW-1185">Reference proteome</keyword>
<protein>
    <submittedName>
        <fullName evidence="2">Uncharacterized protein</fullName>
    </submittedName>
</protein>
<sequence length="97" mass="11508">MTLDDLQHIKRWHAGHRTTHPLEYQLWDLMLMLWIAGCIGWLPVFACGALWMAPLCLLGMSAPDLYTAWRFRAHRLQRLRCDWVCAKSLPRRAHVRR</sequence>
<dbReference type="Proteomes" id="UP000617041">
    <property type="component" value="Unassembled WGS sequence"/>
</dbReference>
<dbReference type="AlphaFoldDB" id="A0A934PZR8"/>
<name>A0A934PZR8_9BURK</name>
<dbReference type="EMBL" id="JAEDAO010000001">
    <property type="protein sequence ID" value="MBK0392088.1"/>
    <property type="molecule type" value="Genomic_DNA"/>
</dbReference>
<evidence type="ECO:0000313" key="2">
    <source>
        <dbReference type="EMBL" id="MBK0392088.1"/>
    </source>
</evidence>
<feature type="transmembrane region" description="Helical" evidence="1">
    <location>
        <begin position="31"/>
        <end position="53"/>
    </location>
</feature>
<keyword evidence="1" id="KW-1133">Transmembrane helix</keyword>
<keyword evidence="1" id="KW-0812">Transmembrane</keyword>
<proteinExistence type="predicted"/>
<evidence type="ECO:0000256" key="1">
    <source>
        <dbReference type="SAM" id="Phobius"/>
    </source>
</evidence>
<accession>A0A934PZR8</accession>